<feature type="coiled-coil region" evidence="1">
    <location>
        <begin position="80"/>
        <end position="128"/>
    </location>
</feature>
<keyword evidence="1" id="KW-0175">Coiled coil</keyword>
<comment type="caution">
    <text evidence="2">The sequence shown here is derived from an EMBL/GenBank/DDBJ whole genome shotgun (WGS) entry which is preliminary data.</text>
</comment>
<evidence type="ECO:0000313" key="2">
    <source>
        <dbReference type="EMBL" id="KAK9803857.1"/>
    </source>
</evidence>
<proteinExistence type="predicted"/>
<evidence type="ECO:0000256" key="1">
    <source>
        <dbReference type="SAM" id="Coils"/>
    </source>
</evidence>
<keyword evidence="3" id="KW-1185">Reference proteome</keyword>
<sequence>MKGEAVSDSSVERRAHTRSNLKACVDLPDRALVVKLQSLVAANNDHIASLQAELHQSRKASSKQISDVQEAYSKKVVALRRECDQQTAALEAERAAAEQARQNWQDAQARYQQELAGLRAQLLIQQQELGVADSMEHYELL</sequence>
<protein>
    <submittedName>
        <fullName evidence="2">Uncharacterized protein</fullName>
    </submittedName>
</protein>
<gene>
    <name evidence="2" type="ORF">WJX73_009188</name>
</gene>
<reference evidence="2 3" key="1">
    <citation type="journal article" date="2024" name="Nat. Commun.">
        <title>Phylogenomics reveals the evolutionary origins of lichenization in chlorophyte algae.</title>
        <authorList>
            <person name="Puginier C."/>
            <person name="Libourel C."/>
            <person name="Otte J."/>
            <person name="Skaloud P."/>
            <person name="Haon M."/>
            <person name="Grisel S."/>
            <person name="Petersen M."/>
            <person name="Berrin J.G."/>
            <person name="Delaux P.M."/>
            <person name="Dal Grande F."/>
            <person name="Keller J."/>
        </authorList>
    </citation>
    <scope>NUCLEOTIDE SEQUENCE [LARGE SCALE GENOMIC DNA]</scope>
    <source>
        <strain evidence="2 3">SAG 2036</strain>
    </source>
</reference>
<evidence type="ECO:0000313" key="3">
    <source>
        <dbReference type="Proteomes" id="UP001465755"/>
    </source>
</evidence>
<accession>A0AAW1P4F2</accession>
<dbReference type="AlphaFoldDB" id="A0AAW1P4F2"/>
<organism evidence="2 3">
    <name type="scientific">Symbiochloris irregularis</name>
    <dbReference type="NCBI Taxonomy" id="706552"/>
    <lineage>
        <taxon>Eukaryota</taxon>
        <taxon>Viridiplantae</taxon>
        <taxon>Chlorophyta</taxon>
        <taxon>core chlorophytes</taxon>
        <taxon>Trebouxiophyceae</taxon>
        <taxon>Trebouxiales</taxon>
        <taxon>Trebouxiaceae</taxon>
        <taxon>Symbiochloris</taxon>
    </lineage>
</organism>
<dbReference type="EMBL" id="JALJOQ010000055">
    <property type="protein sequence ID" value="KAK9803857.1"/>
    <property type="molecule type" value="Genomic_DNA"/>
</dbReference>
<name>A0AAW1P4F2_9CHLO</name>
<dbReference type="Proteomes" id="UP001465755">
    <property type="component" value="Unassembled WGS sequence"/>
</dbReference>